<dbReference type="PANTHER" id="PTHR46738:SF1">
    <property type="entry name" value="UBIQUITIN-ASSOCIATED DOMAIN-CONTAINING PROTEIN 1"/>
    <property type="match status" value="1"/>
</dbReference>
<dbReference type="Pfam" id="PF22562">
    <property type="entry name" value="UBA_7"/>
    <property type="match status" value="2"/>
</dbReference>
<dbReference type="InterPro" id="IPR009060">
    <property type="entry name" value="UBA-like_sf"/>
</dbReference>
<dbReference type="SUPFAM" id="SSF46934">
    <property type="entry name" value="UBA-like"/>
    <property type="match status" value="2"/>
</dbReference>
<sequence>MSQDESLKTSSKVNMVKLSTIVKEFQLKREIEPVTKFDECPFPKKPRSRPRVQPDMDVEALARANDLGKVNTATLVKWLRENKVSCKVKDKKSDLVNKRLQSDILLRRPYGAYLMKSRDTLRIALGGTSAPAPEEETGGLDVWVVGLNALTLRGSRLMFQVFSKYPSILEIPTEERGSKPEIPVAVILLTTEKKRIDNNKHNGINIDMSTHSSLEQDSTLDLPALGSLAQHKTSALANYTIEAGYIHYCFQPVAWSEIRKILISLVEASARILTPSPNADEVFAVIRERLESKSSGKTEPDILSVKQLVDMGFSEQQASEALRRNRMNQTEALDWLLEQQSDSASPRSEPPASSTVVASSSKYRHELVKQLSHTESKQQCVSKTVASLLESFRAFKRSDFKPNEKALKNLVEMGFSEQDVKDALHITGNNQSSACEWLLGERRPSLEDMDVGLDPQGAIYKAIMANPTIQLSLNNPKILLAFLSMLENPSCANMWINDPDASPILSQIFKTYHAEKHALQMNLLVELQQQTLNHT</sequence>
<dbReference type="CDD" id="cd14304">
    <property type="entry name" value="UBA2_KPC2"/>
    <property type="match status" value="1"/>
</dbReference>
<dbReference type="InterPro" id="IPR015940">
    <property type="entry name" value="UBA"/>
</dbReference>
<organism evidence="3">
    <name type="scientific">Timema monikensis</name>
    <dbReference type="NCBI Taxonomy" id="170555"/>
    <lineage>
        <taxon>Eukaryota</taxon>
        <taxon>Metazoa</taxon>
        <taxon>Ecdysozoa</taxon>
        <taxon>Arthropoda</taxon>
        <taxon>Hexapoda</taxon>
        <taxon>Insecta</taxon>
        <taxon>Pterygota</taxon>
        <taxon>Neoptera</taxon>
        <taxon>Polyneoptera</taxon>
        <taxon>Phasmatodea</taxon>
        <taxon>Timematodea</taxon>
        <taxon>Timematoidea</taxon>
        <taxon>Timematidae</taxon>
        <taxon>Timema</taxon>
    </lineage>
</organism>
<name>A0A7R9E5I8_9NEOP</name>
<dbReference type="EMBL" id="OB793292">
    <property type="protein sequence ID" value="CAD7426862.1"/>
    <property type="molecule type" value="Genomic_DNA"/>
</dbReference>
<feature type="domain" description="UBA" evidence="2">
    <location>
        <begin position="297"/>
        <end position="339"/>
    </location>
</feature>
<dbReference type="InterPro" id="IPR041927">
    <property type="entry name" value="UBA2_UBAC1"/>
</dbReference>
<dbReference type="Gene3D" id="1.10.260.100">
    <property type="match status" value="1"/>
</dbReference>
<evidence type="ECO:0000313" key="3">
    <source>
        <dbReference type="EMBL" id="CAD7426862.1"/>
    </source>
</evidence>
<dbReference type="InterPro" id="IPR052476">
    <property type="entry name" value="UBAC1"/>
</dbReference>
<evidence type="ECO:0000256" key="1">
    <source>
        <dbReference type="SAM" id="MobiDB-lite"/>
    </source>
</evidence>
<reference evidence="3" key="1">
    <citation type="submission" date="2020-11" db="EMBL/GenBank/DDBJ databases">
        <authorList>
            <person name="Tran Van P."/>
        </authorList>
    </citation>
    <scope>NUCLEOTIDE SEQUENCE</scope>
</reference>
<feature type="region of interest" description="Disordered" evidence="1">
    <location>
        <begin position="340"/>
        <end position="359"/>
    </location>
</feature>
<feature type="domain" description="UBA" evidence="2">
    <location>
        <begin position="401"/>
        <end position="441"/>
    </location>
</feature>
<accession>A0A7R9E5I8</accession>
<dbReference type="SMART" id="SM00165">
    <property type="entry name" value="UBA"/>
    <property type="match status" value="2"/>
</dbReference>
<dbReference type="GO" id="GO:0000151">
    <property type="term" value="C:ubiquitin ligase complex"/>
    <property type="evidence" value="ECO:0007669"/>
    <property type="project" value="TreeGrafter"/>
</dbReference>
<dbReference type="Gene3D" id="1.10.8.10">
    <property type="entry name" value="DNA helicase RuvA subunit, C-terminal domain"/>
    <property type="match status" value="2"/>
</dbReference>
<gene>
    <name evidence="3" type="ORF">TMSB3V08_LOCUS3732</name>
</gene>
<dbReference type="PANTHER" id="PTHR46738">
    <property type="entry name" value="UBIQUITIN-ASSOCIATED DOMAIN-CONTAINING PROTEIN 1"/>
    <property type="match status" value="1"/>
</dbReference>
<dbReference type="AlphaFoldDB" id="A0A7R9E5I8"/>
<evidence type="ECO:0000259" key="2">
    <source>
        <dbReference type="PROSITE" id="PS50030"/>
    </source>
</evidence>
<protein>
    <recommendedName>
        <fullName evidence="2">UBA domain-containing protein</fullName>
    </recommendedName>
</protein>
<feature type="compositionally biased region" description="Low complexity" evidence="1">
    <location>
        <begin position="341"/>
        <end position="359"/>
    </location>
</feature>
<dbReference type="PROSITE" id="PS50030">
    <property type="entry name" value="UBA"/>
    <property type="match status" value="2"/>
</dbReference>
<proteinExistence type="predicted"/>